<evidence type="ECO:0000256" key="6">
    <source>
        <dbReference type="SAM" id="MobiDB-lite"/>
    </source>
</evidence>
<dbReference type="InterPro" id="IPR026588">
    <property type="entry name" value="Choice_anch_A"/>
</dbReference>
<dbReference type="Gene3D" id="4.10.1080.10">
    <property type="entry name" value="TSP type-3 repeat"/>
    <property type="match status" value="3"/>
</dbReference>
<dbReference type="InterPro" id="IPR053180">
    <property type="entry name" value="Ca-binding_acidic-repeat"/>
</dbReference>
<proteinExistence type="inferred from homology"/>
<dbReference type="InterPro" id="IPR035986">
    <property type="entry name" value="PKD_dom_sf"/>
</dbReference>
<feature type="compositionally biased region" description="Polar residues" evidence="6">
    <location>
        <begin position="909"/>
        <end position="919"/>
    </location>
</feature>
<dbReference type="InterPro" id="IPR059100">
    <property type="entry name" value="TSP3_bac"/>
</dbReference>
<evidence type="ECO:0000256" key="2">
    <source>
        <dbReference type="ARBA" id="ARBA00005445"/>
    </source>
</evidence>
<dbReference type="Pfam" id="PF20597">
    <property type="entry name" value="pAdhesive_15"/>
    <property type="match status" value="1"/>
</dbReference>
<dbReference type="NCBIfam" id="TIGR04215">
    <property type="entry name" value="choice_anch_A"/>
    <property type="match status" value="1"/>
</dbReference>
<name>A0A2S7WXZ7_9FLAO</name>
<keyword evidence="9" id="KW-1185">Reference proteome</keyword>
<feature type="compositionally biased region" description="Acidic residues" evidence="6">
    <location>
        <begin position="931"/>
        <end position="954"/>
    </location>
</feature>
<feature type="compositionally biased region" description="Polar residues" evidence="6">
    <location>
        <begin position="660"/>
        <end position="670"/>
    </location>
</feature>
<evidence type="ECO:0000256" key="4">
    <source>
        <dbReference type="ARBA" id="ARBA00022729"/>
    </source>
</evidence>
<comment type="similarity">
    <text evidence="2">Belongs to the ice-binding protein family.</text>
</comment>
<dbReference type="PROSITE" id="PS50093">
    <property type="entry name" value="PKD"/>
    <property type="match status" value="1"/>
</dbReference>
<evidence type="ECO:0000256" key="1">
    <source>
        <dbReference type="ARBA" id="ARBA00004613"/>
    </source>
</evidence>
<dbReference type="GO" id="GO:0005509">
    <property type="term" value="F:calcium ion binding"/>
    <property type="evidence" value="ECO:0007669"/>
    <property type="project" value="InterPro"/>
</dbReference>
<sequence length="1603" mass="165932">MGILSTFEAYTGAGAITNDGAMVGDAGTNDGIVSGLGFGLGYIGTTYQNNPTTVQARIDLLRVYIHLSDVFVKYPGSHAPAFGGAETLYPGAYSIPGAGSLSGPITLDGQGDPNAYFILKFDGAFTVGVGTQINLIGGTRAANVFWISEGAMSIGASSHLKGTFIAHPGALTVGLNCTVNGRLLSTEGALTVGAGTVAAMPLGLSTIPIKCSGNCDPATAVDVLRSLKQYALFTSNGAVANSATSGIVGNIGTNSGTITGFTTSTHVGSFNLPSATTAQAVTDLNYAYIQLKLLTNTELGHLPAFGNGETVLPGVYYTGGAGSLAGTITLDAQGDSDAIFVFKFNGAFSVAGQSKVILKNGARRCNVFWTSEGATDIGTFSHMKGTFIAHAGAATMAANGNLEGRLLSTAGAIGFSTGVIYNDTLCFGDDTPISDGDQTVCSDGTNTQTLTASATSNTTAGNIVWYDAPTDGNAVSPATQVGIGSITYYAASYNGTYYSPNRAAVTLTINDCSIDTDGDGTPDSTDTDDDGDGINDFDEALIGTNPLIVDTDGNGINDGDADFDGDGIDNATESDATLATVTDTNPVDGNPDITFGTDTDSDGIPDATDTDDDGDGINDTDEALIGTNPLIVDTDGDGTLDGAEDFDGDGIDNATESDENATISTDTTPADGNPDITFGTDTDGDGIPDATDTDDDGDGINDTDEALIGTNPLIVDTDGDGTPDGAEDFDNDGIDNASESDENAAIITDTTPADGNPDITFGIDTDGDGTDDNNDTDDDGDGINDADEALIGTNPLLFDTDGDGNSDGVDDFDGDEIDNATESDENSPIITDTTPVDGNPDITYVLDTDNDGTPDYLDTDDDGDGINDADEALIGTNPLIVDTDGDGTPDGAEDFDGDGIDNATESDENSPIITDTTPADGNPDITFGIDTDGDGTDDKNDTDDDGDGINDSDEALIGTNPLLFDTDGDGNSDGVDDFDGDGLDNATESDENAAIITDTVPTDGNPDITFAQNTPPSGVLYNPTAPAECFNVFIENSITLTNGNTTGSLAAGGDLNLNGNYTVASQDCGCYDVNGNKIGLLVGGKVVYSGNNILSISHGSQYAKIGESNGSNTWYQDPSNAPASIRVTPGSNYSSSSHIQLQGNAAAFNASTNNNPVFEQGLLDFSLAFQRLRTNAISLSKATNNVLLKDNNGTSISNTNLPSIVKINLQNGINYLNITGTDLNNVDTFIYNQQPSASKTVVININAAGTFNWDVWQQNNVGLTQGKFILYNFYNTSNLQIIGNKVIAGTVLAPFANINKTVNTNNILGQIIGLSLNHNGGQVQCAVFTSNIASPASSETSPTASFTIQNDELCFNDNQFNFTNTSNTSAAYQPVNPISYSWNFGDGTSSILMNPTKSYSSAGTYNIELTATNIFGSDTQTKQVIVISSPNHPVTTKATLTSSPGTVTREITLVNSSYFDSWDWSITGGASGLYPNQDVVSFNFTAAATYEIIVTGYKDGCSEARSITFVIPSSEVTGGNGGGVESESLGDAISKIYVNRKKNSVPTNFVKSNKNLYNKAALKRAQPYLGKSADLTMLDMFPTELIAGDVANVTSPTDILDYT</sequence>
<feature type="compositionally biased region" description="Acidic residues" evidence="6">
    <location>
        <begin position="682"/>
        <end position="701"/>
    </location>
</feature>
<comment type="caution">
    <text evidence="8">The sequence shown here is derived from an EMBL/GenBank/DDBJ whole genome shotgun (WGS) entry which is preliminary data.</text>
</comment>
<dbReference type="Gene3D" id="2.60.40.10">
    <property type="entry name" value="Immunoglobulins"/>
    <property type="match status" value="1"/>
</dbReference>
<dbReference type="InterPro" id="IPR000601">
    <property type="entry name" value="PKD_dom"/>
</dbReference>
<dbReference type="PANTHER" id="PTHR37467:SF1">
    <property type="entry name" value="EXPORTED CALCIUM-BINDING GLYCOPROTEIN"/>
    <property type="match status" value="1"/>
</dbReference>
<dbReference type="EMBL" id="MSCM01000001">
    <property type="protein sequence ID" value="PQJ82408.1"/>
    <property type="molecule type" value="Genomic_DNA"/>
</dbReference>
<evidence type="ECO:0000313" key="9">
    <source>
        <dbReference type="Proteomes" id="UP000239068"/>
    </source>
</evidence>
<dbReference type="InterPro" id="IPR021884">
    <property type="entry name" value="Ice-bd_prot"/>
</dbReference>
<evidence type="ECO:0000256" key="3">
    <source>
        <dbReference type="ARBA" id="ARBA00022525"/>
    </source>
</evidence>
<dbReference type="Pfam" id="PF18911">
    <property type="entry name" value="PKD_4"/>
    <property type="match status" value="1"/>
</dbReference>
<keyword evidence="4" id="KW-0732">Signal</keyword>
<evidence type="ECO:0000259" key="7">
    <source>
        <dbReference type="PROSITE" id="PS50093"/>
    </source>
</evidence>
<feature type="domain" description="PKD" evidence="7">
    <location>
        <begin position="1376"/>
        <end position="1426"/>
    </location>
</feature>
<dbReference type="PANTHER" id="PTHR37467">
    <property type="entry name" value="EXPORTED CALCIUM-BINDING GLYCOPROTEIN-RELATED"/>
    <property type="match status" value="1"/>
</dbReference>
<evidence type="ECO:0000256" key="5">
    <source>
        <dbReference type="ARBA" id="ARBA00022837"/>
    </source>
</evidence>
<feature type="compositionally biased region" description="Acidic residues" evidence="6">
    <location>
        <begin position="599"/>
        <end position="622"/>
    </location>
</feature>
<feature type="region of interest" description="Disordered" evidence="6">
    <location>
        <begin position="903"/>
        <end position="992"/>
    </location>
</feature>
<keyword evidence="5" id="KW-0106">Calcium</keyword>
<feature type="non-terminal residue" evidence="8">
    <location>
        <position position="1603"/>
    </location>
</feature>
<dbReference type="SMART" id="SM00089">
    <property type="entry name" value="PKD"/>
    <property type="match status" value="1"/>
</dbReference>
<dbReference type="InterPro" id="IPR013783">
    <property type="entry name" value="Ig-like_fold"/>
</dbReference>
<feature type="compositionally biased region" description="Acidic residues" evidence="6">
    <location>
        <begin position="966"/>
        <end position="991"/>
    </location>
</feature>
<accession>A0A2S7WXZ7</accession>
<reference evidence="8 9" key="1">
    <citation type="submission" date="2016-12" db="EMBL/GenBank/DDBJ databases">
        <title>Trade-off between light-utilization and light-protection in marine flavobacteria.</title>
        <authorList>
            <person name="Kumagai Y."/>
            <person name="Yoshizawa S."/>
            <person name="Kogure K."/>
            <person name="Iwasaki W."/>
        </authorList>
    </citation>
    <scope>NUCLEOTIDE SEQUENCE [LARGE SCALE GENOMIC DNA]</scope>
    <source>
        <strain evidence="8 9">ATCC 43844</strain>
    </source>
</reference>
<organism evidence="8 9">
    <name type="scientific">Polaribacter glomeratus</name>
    <dbReference type="NCBI Taxonomy" id="102"/>
    <lineage>
        <taxon>Bacteria</taxon>
        <taxon>Pseudomonadati</taxon>
        <taxon>Bacteroidota</taxon>
        <taxon>Flavobacteriia</taxon>
        <taxon>Flavobacteriales</taxon>
        <taxon>Flavobacteriaceae</taxon>
    </lineage>
</organism>
<dbReference type="RefSeq" id="WP_245892019.1">
    <property type="nucleotide sequence ID" value="NZ_MSCM01000001.1"/>
</dbReference>
<dbReference type="Pfam" id="PF11999">
    <property type="entry name" value="Ice_binding"/>
    <property type="match status" value="2"/>
</dbReference>
<evidence type="ECO:0000313" key="8">
    <source>
        <dbReference type="EMBL" id="PQJ82408.1"/>
    </source>
</evidence>
<dbReference type="InterPro" id="IPR028974">
    <property type="entry name" value="TSP_type-3_rpt"/>
</dbReference>
<dbReference type="InterPro" id="IPR022409">
    <property type="entry name" value="PKD/Chitinase_dom"/>
</dbReference>
<keyword evidence="3" id="KW-0964">Secreted</keyword>
<comment type="subcellular location">
    <subcellularLocation>
        <location evidence="1">Secreted</location>
    </subcellularLocation>
</comment>
<dbReference type="Proteomes" id="UP000239068">
    <property type="component" value="Unassembled WGS sequence"/>
</dbReference>
<feature type="compositionally biased region" description="Acidic residues" evidence="6">
    <location>
        <begin position="634"/>
        <end position="659"/>
    </location>
</feature>
<feature type="region of interest" description="Disordered" evidence="6">
    <location>
        <begin position="581"/>
        <end position="701"/>
    </location>
</feature>
<dbReference type="SUPFAM" id="SSF49299">
    <property type="entry name" value="PKD domain"/>
    <property type="match status" value="1"/>
</dbReference>
<dbReference type="Pfam" id="PF18884">
    <property type="entry name" value="TSP3_bac"/>
    <property type="match status" value="6"/>
</dbReference>
<feature type="compositionally biased region" description="Polar residues" evidence="6">
    <location>
        <begin position="826"/>
        <end position="836"/>
    </location>
</feature>
<dbReference type="SUPFAM" id="SSF103647">
    <property type="entry name" value="TSP type-3 repeat"/>
    <property type="match status" value="4"/>
</dbReference>
<protein>
    <recommendedName>
        <fullName evidence="7">PKD domain-containing protein</fullName>
    </recommendedName>
</protein>
<gene>
    <name evidence="8" type="ORF">BTO16_07375</name>
</gene>
<dbReference type="CDD" id="cd00146">
    <property type="entry name" value="PKD"/>
    <property type="match status" value="1"/>
</dbReference>
<feature type="region of interest" description="Disordered" evidence="6">
    <location>
        <begin position="819"/>
        <end position="839"/>
    </location>
</feature>